<reference evidence="2" key="2">
    <citation type="submission" date="2020-10" db="UniProtKB">
        <authorList>
            <consortium name="WormBaseParasite"/>
        </authorList>
    </citation>
    <scope>IDENTIFICATION</scope>
</reference>
<dbReference type="WBParaSite" id="Pan_g7630.t1">
    <property type="protein sequence ID" value="Pan_g7630.t1"/>
    <property type="gene ID" value="Pan_g7630"/>
</dbReference>
<dbReference type="AlphaFoldDB" id="A0A7E4W8A4"/>
<name>A0A7E4W8A4_PANRE</name>
<sequence length="79" mass="8761">MLLTIRAAQALHAKGPVASPNRQTSWQNQCTLADWERKAQCCDSDQCPEIPGKRLISTAAIVKKDSANKCDDMEDCEVR</sequence>
<evidence type="ECO:0000313" key="1">
    <source>
        <dbReference type="Proteomes" id="UP000492821"/>
    </source>
</evidence>
<dbReference type="Proteomes" id="UP000492821">
    <property type="component" value="Unassembled WGS sequence"/>
</dbReference>
<reference evidence="1" key="1">
    <citation type="journal article" date="2013" name="Genetics">
        <title>The draft genome and transcriptome of Panagrellus redivivus are shaped by the harsh demands of a free-living lifestyle.</title>
        <authorList>
            <person name="Srinivasan J."/>
            <person name="Dillman A.R."/>
            <person name="Macchietto M.G."/>
            <person name="Heikkinen L."/>
            <person name="Lakso M."/>
            <person name="Fracchia K.M."/>
            <person name="Antoshechkin I."/>
            <person name="Mortazavi A."/>
            <person name="Wong G."/>
            <person name="Sternberg P.W."/>
        </authorList>
    </citation>
    <scope>NUCLEOTIDE SEQUENCE [LARGE SCALE GENOMIC DNA]</scope>
    <source>
        <strain evidence="1">MT8872</strain>
    </source>
</reference>
<evidence type="ECO:0000313" key="2">
    <source>
        <dbReference type="WBParaSite" id="Pan_g7630.t1"/>
    </source>
</evidence>
<proteinExistence type="predicted"/>
<keyword evidence="1" id="KW-1185">Reference proteome</keyword>
<organism evidence="1 2">
    <name type="scientific">Panagrellus redivivus</name>
    <name type="common">Microworm</name>
    <dbReference type="NCBI Taxonomy" id="6233"/>
    <lineage>
        <taxon>Eukaryota</taxon>
        <taxon>Metazoa</taxon>
        <taxon>Ecdysozoa</taxon>
        <taxon>Nematoda</taxon>
        <taxon>Chromadorea</taxon>
        <taxon>Rhabditida</taxon>
        <taxon>Tylenchina</taxon>
        <taxon>Panagrolaimomorpha</taxon>
        <taxon>Panagrolaimoidea</taxon>
        <taxon>Panagrolaimidae</taxon>
        <taxon>Panagrellus</taxon>
    </lineage>
</organism>
<protein>
    <submittedName>
        <fullName evidence="2">Activin_recp domain-containing protein</fullName>
    </submittedName>
</protein>
<accession>A0A7E4W8A4</accession>